<dbReference type="Gene3D" id="1.50.10.20">
    <property type="match status" value="2"/>
</dbReference>
<keyword evidence="2" id="KW-0812">Transmembrane</keyword>
<feature type="compositionally biased region" description="Basic and acidic residues" evidence="1">
    <location>
        <begin position="191"/>
        <end position="212"/>
    </location>
</feature>
<feature type="region of interest" description="Disordered" evidence="1">
    <location>
        <begin position="1"/>
        <end position="20"/>
    </location>
</feature>
<feature type="transmembrane region" description="Helical" evidence="2">
    <location>
        <begin position="63"/>
        <end position="84"/>
    </location>
</feature>
<dbReference type="AlphaFoldDB" id="A0A2G1W3E7"/>
<proteinExistence type="predicted"/>
<dbReference type="OrthoDB" id="238862at2"/>
<evidence type="ECO:0000256" key="2">
    <source>
        <dbReference type="SAM" id="Phobius"/>
    </source>
</evidence>
<dbReference type="CDD" id="cd00688">
    <property type="entry name" value="ISOPREN_C2_like"/>
    <property type="match status" value="1"/>
</dbReference>
<accession>A0A2G1W3E7</accession>
<feature type="transmembrane region" description="Helical" evidence="2">
    <location>
        <begin position="38"/>
        <end position="57"/>
    </location>
</feature>
<dbReference type="InterPro" id="IPR008930">
    <property type="entry name" value="Terpenoid_cyclase/PrenylTrfase"/>
</dbReference>
<name>A0A2G1W3E7_9BACT</name>
<feature type="region of interest" description="Disordered" evidence="1">
    <location>
        <begin position="409"/>
        <end position="517"/>
    </location>
</feature>
<evidence type="ECO:0000313" key="3">
    <source>
        <dbReference type="EMBL" id="PHQ33515.1"/>
    </source>
</evidence>
<reference evidence="3 4" key="1">
    <citation type="submission" date="2017-06" db="EMBL/GenBank/DDBJ databases">
        <title>Description of Rhodopirellula bahusiensis sp. nov.</title>
        <authorList>
            <person name="Kizina J."/>
            <person name="Harder J."/>
        </authorList>
    </citation>
    <scope>NUCLEOTIDE SEQUENCE [LARGE SCALE GENOMIC DNA]</scope>
    <source>
        <strain evidence="3 4">SWK21</strain>
    </source>
</reference>
<dbReference type="EMBL" id="NIZW01000016">
    <property type="protein sequence ID" value="PHQ33515.1"/>
    <property type="molecule type" value="Genomic_DNA"/>
</dbReference>
<feature type="transmembrane region" description="Helical" evidence="2">
    <location>
        <begin position="96"/>
        <end position="119"/>
    </location>
</feature>
<feature type="compositionally biased region" description="Low complexity" evidence="1">
    <location>
        <begin position="473"/>
        <end position="482"/>
    </location>
</feature>
<feature type="compositionally biased region" description="Low complexity" evidence="1">
    <location>
        <begin position="238"/>
        <end position="247"/>
    </location>
</feature>
<feature type="compositionally biased region" description="Acidic residues" evidence="1">
    <location>
        <begin position="449"/>
        <end position="458"/>
    </location>
</feature>
<feature type="region of interest" description="Disordered" evidence="1">
    <location>
        <begin position="170"/>
        <end position="345"/>
    </location>
</feature>
<organism evidence="3 4">
    <name type="scientific">Rhodopirellula bahusiensis</name>
    <dbReference type="NCBI Taxonomy" id="2014065"/>
    <lineage>
        <taxon>Bacteria</taxon>
        <taxon>Pseudomonadati</taxon>
        <taxon>Planctomycetota</taxon>
        <taxon>Planctomycetia</taxon>
        <taxon>Pirellulales</taxon>
        <taxon>Pirellulaceae</taxon>
        <taxon>Rhodopirellula</taxon>
    </lineage>
</organism>
<dbReference type="Proteomes" id="UP000225740">
    <property type="component" value="Unassembled WGS sequence"/>
</dbReference>
<keyword evidence="2" id="KW-1133">Transmembrane helix</keyword>
<sequence length="927" mass="101015">MTRFPPKTGRQADSLSKDPTFFDEIPDPDDERMWPLDVALISLTGLILYMILGYLSFDDPRPLYNAWTYVIAVPLVGMGSAFTLHQIASKYVQKSFQLGFLFSIFVHLLLVVLAVRWVIFPHYFPEAFAGVKPDRSPIRKTVPEYLFQKPDESNAVTPDWSQPVDAETTSQVIPLEQRQMPPVKRSAPRLEVPRPNEEQPREPEKFLMERLQPEMAKPQPSDSPSRLARRRQPTEPVPQSQSAPQAPEIDTAVTPAADQSPAEKSTSAAAKRQRSGATVAMSADMSQMPSQDPAPTPVPTMRAMAESMPTVGSAGLARERSQRQRPTRQSAAGAAPTPPTVSIAKIEVDAERMLTPELSPVQRTSQAVGANVTLSPGESAMAALNDAPTTGQGDLPQAARLATMAGVPEATNQALSRPRSAKRRSVGQRSGSTGPGPDSGAIAAMLADASDDATEGEASDAATDRDLSDDSPSRSSANSTDSSLDELAMTADPVFDLNAPEGPAGLSVERADKAGIVPSDEPVEIAALDLTRGQRQRRDVGGPITPAGLSIAAVEQFSRRVQRTNGGAAPAPAGMVGPATEEAIELGLAFLAASQNEDGSWSLQGHSEDVILQSDTAATGMCLLAFQGAGYTHRQHQYAPVVAKGLKFLTDNQRTNGDLYRRENPLSDQNVAFYSHGIASLAMCEAYGMTQDSELREPAQMCLNYIEATQHKQRGGWRYTPQVSSDTSVTGWMMMALKSGELSGLDVSPDTYAGIDRWLELAKASPTERDRYRYNPFAPDTPAQAHGRRPSPTMTAVGILMRMYSGWSRENEDMQSAADYIAKFPPSIGTSRAPQRDTYYWYYATQVMFHMGGDHWDNWNQYLNPVLIDSQIKRGPEAGSWDPELPVPDRWSAHGGRLYVTAMNLLNLEVYYRHLPIYEETGAQPTP</sequence>
<keyword evidence="2" id="KW-0472">Membrane</keyword>
<feature type="compositionally biased region" description="Basic and acidic residues" evidence="1">
    <location>
        <begin position="462"/>
        <end position="472"/>
    </location>
</feature>
<evidence type="ECO:0000313" key="4">
    <source>
        <dbReference type="Proteomes" id="UP000225740"/>
    </source>
</evidence>
<evidence type="ECO:0000256" key="1">
    <source>
        <dbReference type="SAM" id="MobiDB-lite"/>
    </source>
</evidence>
<dbReference type="SUPFAM" id="SSF48239">
    <property type="entry name" value="Terpenoid cyclases/Protein prenyltransferases"/>
    <property type="match status" value="1"/>
</dbReference>
<keyword evidence="4" id="KW-1185">Reference proteome</keyword>
<protein>
    <recommendedName>
        <fullName evidence="5">Squalene--hopene cyclase</fullName>
    </recommendedName>
</protein>
<feature type="region of interest" description="Disordered" evidence="1">
    <location>
        <begin position="772"/>
        <end position="791"/>
    </location>
</feature>
<comment type="caution">
    <text evidence="3">The sequence shown here is derived from an EMBL/GenBank/DDBJ whole genome shotgun (WGS) entry which is preliminary data.</text>
</comment>
<gene>
    <name evidence="3" type="ORF">CEE69_19635</name>
</gene>
<evidence type="ECO:0008006" key="5">
    <source>
        <dbReference type="Google" id="ProtNLM"/>
    </source>
</evidence>